<sequence length="979" mass="111730">MASKNLLQDTINPFGLLQDLLARIFYRYGFFIAKYPRPFIIIPVFLTFFLMFGILNLRIEDDLRLLYSPEHSMSRVEYQIHKEFSGDSINSSYVAIALEAEEPHSTAHFANNWRNMLRHEIAVSITGLQQFIMHNMTIDLPDGCYHFGNDICTRNVLCPLSNVLVQLFYDAYFSEKLRKDPRIELHWPILKFFENKMFMPTNFYGVELNNGNNSEGFDSIRSIQVVHLVYHIAGTEKYTAEEVGIAFEKSLKQALAERENLLRYSLFSLSILKTEMQKNTTYTLPYISLTLILLITFTVCSCMTGDCITSIFSSSLAIGSSSGLLLMIGVPFIHQVTVVPFLAFAIGVDDTYVMLGAWQDTKRNQSPEKRMALTLEEAGSAITVTSLTSFLSFGIGTFSATPAISIFCKFIAVAVLFDYIYQITFFSAVMALGGRRENAGHHCVFIWKKMPKEQIDQAKSTNFVSPTHYFFSNILSPFLCHPFTRLSFLSIYGLYIFGAFYGCSLLRPNLTPSRLLVDDSPLNHYMKLAEQRLWSEGVIGRIYINKAPDFEDHPEKLDRLLQMVSELESTPFSMGPNSTQLWIREFNNYRQYFADNSQNFYDTLRSFLKISFNKQWSSFLHWTPKSNGREYVNKFYLTTAFKIPDWNVRTQLLLIWRNITSKYSDFQAMVFDENNFFSDQMLELKQTTLSSLGTAILAMIIVVCILFIADSAIVFWVSFMLVSMDIGVCGYLSLWGKEGSSAYSDLDPTTVVNILMSIGLCIDFATHVGYRTYRSRHVLHQKCRDPDERIADSLGAIGWPVVQAGFSTMLCIVVMLLVPSNVVRMFARTNILVVCTGLFHGLFLLPIIIRSFAFGVGDTVNKKDDLKKISGNKQNALVGLSNITKVEPIDDVKNDETEGKRKNNSNNGTTNNNFYNERDLGEDVERRFKQTCGESPSLSCNDGSIEFKKETEKLEQHNQEVNEFPYRKKTKEQLCSENR</sequence>
<evidence type="ECO:0000256" key="5">
    <source>
        <dbReference type="ARBA" id="ARBA00023136"/>
    </source>
</evidence>
<dbReference type="PANTHER" id="PTHR10796:SF105">
    <property type="entry name" value="SSD DOMAIN-CONTAINING PROTEIN"/>
    <property type="match status" value="1"/>
</dbReference>
<dbReference type="GO" id="GO:0018996">
    <property type="term" value="P:molting cycle, collagen and cuticulin-based cuticle"/>
    <property type="evidence" value="ECO:0007669"/>
    <property type="project" value="TreeGrafter"/>
</dbReference>
<dbReference type="AlphaFoldDB" id="A0A8S9ZFN7"/>
<feature type="domain" description="SSD" evidence="9">
    <location>
        <begin position="308"/>
        <end position="432"/>
    </location>
</feature>
<proteinExistence type="inferred from homology"/>
<keyword evidence="5 8" id="KW-0472">Membrane</keyword>
<dbReference type="PANTHER" id="PTHR10796">
    <property type="entry name" value="PATCHED-RELATED"/>
    <property type="match status" value="1"/>
</dbReference>
<dbReference type="InterPro" id="IPR051697">
    <property type="entry name" value="Patched_domain-protein"/>
</dbReference>
<feature type="transmembrane region" description="Helical" evidence="8">
    <location>
        <begin position="797"/>
        <end position="818"/>
    </location>
</feature>
<feature type="transmembrane region" description="Helical" evidence="8">
    <location>
        <begin position="746"/>
        <end position="770"/>
    </location>
</feature>
<evidence type="ECO:0000256" key="6">
    <source>
        <dbReference type="ARBA" id="ARBA00023180"/>
    </source>
</evidence>
<feature type="region of interest" description="Disordered" evidence="7">
    <location>
        <begin position="951"/>
        <end position="979"/>
    </location>
</feature>
<feature type="transmembrane region" description="Helical" evidence="8">
    <location>
        <begin position="324"/>
        <end position="348"/>
    </location>
</feature>
<comment type="similarity">
    <text evidence="2">Belongs to the patched family.</text>
</comment>
<comment type="caution">
    <text evidence="10">The sequence shown here is derived from an EMBL/GenBank/DDBJ whole genome shotgun (WGS) entry which is preliminary data.</text>
</comment>
<feature type="transmembrane region" description="Helical" evidence="8">
    <location>
        <begin position="410"/>
        <end position="432"/>
    </location>
</feature>
<evidence type="ECO:0000256" key="2">
    <source>
        <dbReference type="ARBA" id="ARBA00005585"/>
    </source>
</evidence>
<evidence type="ECO:0000256" key="7">
    <source>
        <dbReference type="SAM" id="MobiDB-lite"/>
    </source>
</evidence>
<organism evidence="10 11">
    <name type="scientific">Meloidogyne graminicola</name>
    <dbReference type="NCBI Taxonomy" id="189291"/>
    <lineage>
        <taxon>Eukaryota</taxon>
        <taxon>Metazoa</taxon>
        <taxon>Ecdysozoa</taxon>
        <taxon>Nematoda</taxon>
        <taxon>Chromadorea</taxon>
        <taxon>Rhabditida</taxon>
        <taxon>Tylenchina</taxon>
        <taxon>Tylenchomorpha</taxon>
        <taxon>Tylenchoidea</taxon>
        <taxon>Meloidogynidae</taxon>
        <taxon>Meloidogyninae</taxon>
        <taxon>Meloidogyne</taxon>
    </lineage>
</organism>
<dbReference type="SUPFAM" id="SSF82866">
    <property type="entry name" value="Multidrug efflux transporter AcrB transmembrane domain"/>
    <property type="match status" value="2"/>
</dbReference>
<dbReference type="Proteomes" id="UP000605970">
    <property type="component" value="Unassembled WGS sequence"/>
</dbReference>
<gene>
    <name evidence="10" type="ORF">Mgra_00008446</name>
</gene>
<dbReference type="InterPro" id="IPR003392">
    <property type="entry name" value="PTHD_SSD"/>
</dbReference>
<protein>
    <recommendedName>
        <fullName evidence="9">SSD domain-containing protein</fullName>
    </recommendedName>
</protein>
<dbReference type="GO" id="GO:0030659">
    <property type="term" value="C:cytoplasmic vesicle membrane"/>
    <property type="evidence" value="ECO:0007669"/>
    <property type="project" value="TreeGrafter"/>
</dbReference>
<evidence type="ECO:0000256" key="4">
    <source>
        <dbReference type="ARBA" id="ARBA00022989"/>
    </source>
</evidence>
<feature type="transmembrane region" description="Helical" evidence="8">
    <location>
        <begin position="486"/>
        <end position="506"/>
    </location>
</feature>
<dbReference type="InterPro" id="IPR000731">
    <property type="entry name" value="SSD"/>
</dbReference>
<dbReference type="Pfam" id="PF02460">
    <property type="entry name" value="Patched"/>
    <property type="match status" value="1"/>
</dbReference>
<dbReference type="Gene3D" id="1.20.1640.10">
    <property type="entry name" value="Multidrug efflux transporter AcrB transmembrane domain"/>
    <property type="match status" value="2"/>
</dbReference>
<feature type="transmembrane region" description="Helical" evidence="8">
    <location>
        <begin position="378"/>
        <end position="398"/>
    </location>
</feature>
<dbReference type="EMBL" id="JABEBT010000111">
    <property type="protein sequence ID" value="KAF7632134.1"/>
    <property type="molecule type" value="Genomic_DNA"/>
</dbReference>
<feature type="transmembrane region" description="Helical" evidence="8">
    <location>
        <begin position="286"/>
        <end position="312"/>
    </location>
</feature>
<keyword evidence="11" id="KW-1185">Reference proteome</keyword>
<evidence type="ECO:0000256" key="3">
    <source>
        <dbReference type="ARBA" id="ARBA00022692"/>
    </source>
</evidence>
<reference evidence="10" key="1">
    <citation type="journal article" date="2020" name="Ecol. Evol.">
        <title>Genome structure and content of the rice root-knot nematode (Meloidogyne graminicola).</title>
        <authorList>
            <person name="Phan N.T."/>
            <person name="Danchin E.G.J."/>
            <person name="Klopp C."/>
            <person name="Perfus-Barbeoch L."/>
            <person name="Kozlowski D.K."/>
            <person name="Koutsovoulos G.D."/>
            <person name="Lopez-Roques C."/>
            <person name="Bouchez O."/>
            <person name="Zahm M."/>
            <person name="Besnard G."/>
            <person name="Bellafiore S."/>
        </authorList>
    </citation>
    <scope>NUCLEOTIDE SEQUENCE</scope>
    <source>
        <strain evidence="10">VN-18</strain>
    </source>
</reference>
<evidence type="ECO:0000256" key="8">
    <source>
        <dbReference type="SAM" id="Phobius"/>
    </source>
</evidence>
<feature type="compositionally biased region" description="Basic and acidic residues" evidence="7">
    <location>
        <begin position="951"/>
        <end position="960"/>
    </location>
</feature>
<dbReference type="GO" id="GO:0005886">
    <property type="term" value="C:plasma membrane"/>
    <property type="evidence" value="ECO:0007669"/>
    <property type="project" value="TreeGrafter"/>
</dbReference>
<accession>A0A8S9ZFN7</accession>
<evidence type="ECO:0000313" key="11">
    <source>
        <dbReference type="Proteomes" id="UP000605970"/>
    </source>
</evidence>
<feature type="compositionally biased region" description="Basic and acidic residues" evidence="7">
    <location>
        <begin position="889"/>
        <end position="901"/>
    </location>
</feature>
<evidence type="ECO:0000259" key="9">
    <source>
        <dbReference type="PROSITE" id="PS50156"/>
    </source>
</evidence>
<dbReference type="Pfam" id="PF02355">
    <property type="entry name" value="SecD_SecF_C"/>
    <property type="match status" value="1"/>
</dbReference>
<evidence type="ECO:0000256" key="1">
    <source>
        <dbReference type="ARBA" id="ARBA00004141"/>
    </source>
</evidence>
<feature type="transmembrane region" description="Helical" evidence="8">
    <location>
        <begin position="689"/>
        <end position="709"/>
    </location>
</feature>
<dbReference type="OrthoDB" id="6510177at2759"/>
<feature type="region of interest" description="Disordered" evidence="7">
    <location>
        <begin position="889"/>
        <end position="916"/>
    </location>
</feature>
<comment type="subcellular location">
    <subcellularLocation>
        <location evidence="1">Membrane</location>
        <topology evidence="1">Multi-pass membrane protein</topology>
    </subcellularLocation>
</comment>
<name>A0A8S9ZFN7_9BILA</name>
<feature type="transmembrane region" description="Helical" evidence="8">
    <location>
        <begin position="39"/>
        <end position="59"/>
    </location>
</feature>
<keyword evidence="4 8" id="KW-1133">Transmembrane helix</keyword>
<evidence type="ECO:0000313" key="10">
    <source>
        <dbReference type="EMBL" id="KAF7632134.1"/>
    </source>
</evidence>
<dbReference type="InterPro" id="IPR048634">
    <property type="entry name" value="SecD_SecF_C"/>
</dbReference>
<keyword evidence="3 8" id="KW-0812">Transmembrane</keyword>
<dbReference type="GO" id="GO:0006897">
    <property type="term" value="P:endocytosis"/>
    <property type="evidence" value="ECO:0007669"/>
    <property type="project" value="TreeGrafter"/>
</dbReference>
<dbReference type="PROSITE" id="PS50156">
    <property type="entry name" value="SSD"/>
    <property type="match status" value="1"/>
</dbReference>
<feature type="transmembrane region" description="Helical" evidence="8">
    <location>
        <begin position="830"/>
        <end position="849"/>
    </location>
</feature>
<keyword evidence="6" id="KW-0325">Glycoprotein</keyword>
<feature type="compositionally biased region" description="Low complexity" evidence="7">
    <location>
        <begin position="904"/>
        <end position="915"/>
    </location>
</feature>
<feature type="transmembrane region" description="Helical" evidence="8">
    <location>
        <begin position="715"/>
        <end position="734"/>
    </location>
</feature>